<reference evidence="2" key="2">
    <citation type="submission" date="2023-03" db="EMBL/GenBank/DDBJ databases">
        <authorList>
            <person name="Inwood S.N."/>
            <person name="Skelly J.G."/>
            <person name="Guhlin J."/>
            <person name="Harrop T.W.R."/>
            <person name="Goldson S.G."/>
            <person name="Dearden P.K."/>
        </authorList>
    </citation>
    <scope>NUCLEOTIDE SEQUENCE</scope>
    <source>
        <strain evidence="2">Lincoln</strain>
        <tissue evidence="2">Whole body</tissue>
    </source>
</reference>
<keyword evidence="1" id="KW-0812">Transmembrane</keyword>
<gene>
    <name evidence="2" type="ORF">PV327_007782</name>
</gene>
<proteinExistence type="predicted"/>
<accession>A0AA39KZ01</accession>
<feature type="transmembrane region" description="Helical" evidence="1">
    <location>
        <begin position="64"/>
        <end position="84"/>
    </location>
</feature>
<evidence type="ECO:0000313" key="2">
    <source>
        <dbReference type="EMBL" id="KAK0178945.1"/>
    </source>
</evidence>
<evidence type="ECO:0000256" key="1">
    <source>
        <dbReference type="SAM" id="Phobius"/>
    </source>
</evidence>
<organism evidence="2 3">
    <name type="scientific">Microctonus hyperodae</name>
    <name type="common">Parasitoid wasp</name>
    <dbReference type="NCBI Taxonomy" id="165561"/>
    <lineage>
        <taxon>Eukaryota</taxon>
        <taxon>Metazoa</taxon>
        <taxon>Ecdysozoa</taxon>
        <taxon>Arthropoda</taxon>
        <taxon>Hexapoda</taxon>
        <taxon>Insecta</taxon>
        <taxon>Pterygota</taxon>
        <taxon>Neoptera</taxon>
        <taxon>Endopterygota</taxon>
        <taxon>Hymenoptera</taxon>
        <taxon>Apocrita</taxon>
        <taxon>Ichneumonoidea</taxon>
        <taxon>Braconidae</taxon>
        <taxon>Euphorinae</taxon>
        <taxon>Microctonus</taxon>
    </lineage>
</organism>
<keyword evidence="1" id="KW-0472">Membrane</keyword>
<feature type="transmembrane region" description="Helical" evidence="1">
    <location>
        <begin position="91"/>
        <end position="110"/>
    </location>
</feature>
<feature type="transmembrane region" description="Helical" evidence="1">
    <location>
        <begin position="116"/>
        <end position="145"/>
    </location>
</feature>
<evidence type="ECO:0000313" key="3">
    <source>
        <dbReference type="Proteomes" id="UP001168972"/>
    </source>
</evidence>
<reference evidence="2" key="1">
    <citation type="journal article" date="2023" name="bioRxiv">
        <title>Scaffold-level genome assemblies of two parasitoid biocontrol wasps reveal the parthenogenesis mechanism and an associated novel virus.</title>
        <authorList>
            <person name="Inwood S."/>
            <person name="Skelly J."/>
            <person name="Guhlin J."/>
            <person name="Harrop T."/>
            <person name="Goldson S."/>
            <person name="Dearden P."/>
        </authorList>
    </citation>
    <scope>NUCLEOTIDE SEQUENCE</scope>
    <source>
        <strain evidence="2">Lincoln</strain>
        <tissue evidence="2">Whole body</tissue>
    </source>
</reference>
<keyword evidence="1" id="KW-1133">Transmembrane helix</keyword>
<dbReference type="Pfam" id="PF16015">
    <property type="entry name" value="Promethin"/>
    <property type="match status" value="1"/>
</dbReference>
<dbReference type="EMBL" id="JAQQBR010000004">
    <property type="protein sequence ID" value="KAK0178945.1"/>
    <property type="molecule type" value="Genomic_DNA"/>
</dbReference>
<comment type="caution">
    <text evidence="2">The sequence shown here is derived from an EMBL/GenBank/DDBJ whole genome shotgun (WGS) entry which is preliminary data.</text>
</comment>
<dbReference type="Proteomes" id="UP001168972">
    <property type="component" value="Unassembled WGS sequence"/>
</dbReference>
<evidence type="ECO:0008006" key="4">
    <source>
        <dbReference type="Google" id="ProtNLM"/>
    </source>
</evidence>
<name>A0AA39KZ01_MICHY</name>
<protein>
    <recommendedName>
        <fullName evidence="4">Promethin</fullName>
    </recommendedName>
</protein>
<sequence length="155" mass="17398">MTETKNTSSSVKPANSNNNIKNDIITTIKKKYTRIKHNVNKFMIDNRLYENVEQVTKYLKSHPILLTIFISIVAILLIPILLFIIFVVINVAFAFSGFIVVLVGVLSIGATVFCSLLFAVIMAIIIIGICLVFTWTLSCYILSLLKSFNIIKPQN</sequence>
<dbReference type="AlphaFoldDB" id="A0AA39KZ01"/>
<keyword evidence="3" id="KW-1185">Reference proteome</keyword>